<evidence type="ECO:0000313" key="3">
    <source>
        <dbReference type="Proteomes" id="UP000007800"/>
    </source>
</evidence>
<dbReference type="RefSeq" id="XP_002764764.1">
    <property type="nucleotide sequence ID" value="XM_002764718.1"/>
</dbReference>
<protein>
    <submittedName>
        <fullName evidence="2">Uncharacterized protein</fullName>
    </submittedName>
</protein>
<feature type="non-terminal residue" evidence="2">
    <location>
        <position position="172"/>
    </location>
</feature>
<gene>
    <name evidence="2" type="ORF">Pmar_PMAR009595</name>
</gene>
<feature type="region of interest" description="Disordered" evidence="1">
    <location>
        <begin position="1"/>
        <end position="21"/>
    </location>
</feature>
<dbReference type="AlphaFoldDB" id="C5M0L3"/>
<reference evidence="2 3" key="1">
    <citation type="submission" date="2008-07" db="EMBL/GenBank/DDBJ databases">
        <authorList>
            <person name="El-Sayed N."/>
            <person name="Caler E."/>
            <person name="Inman J."/>
            <person name="Amedeo P."/>
            <person name="Hass B."/>
            <person name="Wortman J."/>
        </authorList>
    </citation>
    <scope>NUCLEOTIDE SEQUENCE [LARGE SCALE GENOMIC DNA]</scope>
    <source>
        <strain evidence="3">ATCC 50983 / TXsc</strain>
    </source>
</reference>
<evidence type="ECO:0000256" key="1">
    <source>
        <dbReference type="SAM" id="MobiDB-lite"/>
    </source>
</evidence>
<organism evidence="3">
    <name type="scientific">Perkinsus marinus (strain ATCC 50983 / TXsc)</name>
    <dbReference type="NCBI Taxonomy" id="423536"/>
    <lineage>
        <taxon>Eukaryota</taxon>
        <taxon>Sar</taxon>
        <taxon>Alveolata</taxon>
        <taxon>Perkinsozoa</taxon>
        <taxon>Perkinsea</taxon>
        <taxon>Perkinsida</taxon>
        <taxon>Perkinsidae</taxon>
        <taxon>Perkinsus</taxon>
    </lineage>
</organism>
<sequence>NSPVGYPSPVTPSSAGSDRGPTRVLIRKSLGIPTPTNLLASAVDSLLHLFSMDDLPPRNLTAETALHHRPLCCYADATGYGRIGTFTPANNMHPAYFGFSKIKFREHTDLIHINLLELIASASALHTFSQYHSGAVMIFTDNTTVQYLIHKGSSASTTVNEAISDFWLHTAA</sequence>
<evidence type="ECO:0000313" key="2">
    <source>
        <dbReference type="EMBL" id="EEQ97481.1"/>
    </source>
</evidence>
<accession>C5M0L3</accession>
<name>C5M0L3_PERM5</name>
<dbReference type="EMBL" id="GG687155">
    <property type="protein sequence ID" value="EEQ97481.1"/>
    <property type="molecule type" value="Genomic_DNA"/>
</dbReference>
<keyword evidence="3" id="KW-1185">Reference proteome</keyword>
<dbReference type="GeneID" id="9055118"/>
<proteinExistence type="predicted"/>
<dbReference type="Proteomes" id="UP000007800">
    <property type="component" value="Unassembled WGS sequence"/>
</dbReference>
<dbReference type="InParanoid" id="C5M0L3"/>
<feature type="non-terminal residue" evidence="2">
    <location>
        <position position="1"/>
    </location>
</feature>